<dbReference type="EMBL" id="QCYY01002247">
    <property type="protein sequence ID" value="ROT71791.1"/>
    <property type="molecule type" value="Genomic_DNA"/>
</dbReference>
<dbReference type="Proteomes" id="UP000283509">
    <property type="component" value="Unassembled WGS sequence"/>
</dbReference>
<dbReference type="AlphaFoldDB" id="A0A3R7PHE0"/>
<accession>A0A3R7PHE0</accession>
<gene>
    <name evidence="1" type="ORF">C7M84_009875</name>
</gene>
<evidence type="ECO:0000313" key="2">
    <source>
        <dbReference type="Proteomes" id="UP000283509"/>
    </source>
</evidence>
<protein>
    <submittedName>
        <fullName evidence="1">Uncharacterized protein</fullName>
    </submittedName>
</protein>
<comment type="caution">
    <text evidence="1">The sequence shown here is derived from an EMBL/GenBank/DDBJ whole genome shotgun (WGS) entry which is preliminary data.</text>
</comment>
<proteinExistence type="predicted"/>
<keyword evidence="2" id="KW-1185">Reference proteome</keyword>
<organism evidence="1 2">
    <name type="scientific">Penaeus vannamei</name>
    <name type="common">Whiteleg shrimp</name>
    <name type="synonym">Litopenaeus vannamei</name>
    <dbReference type="NCBI Taxonomy" id="6689"/>
    <lineage>
        <taxon>Eukaryota</taxon>
        <taxon>Metazoa</taxon>
        <taxon>Ecdysozoa</taxon>
        <taxon>Arthropoda</taxon>
        <taxon>Crustacea</taxon>
        <taxon>Multicrustacea</taxon>
        <taxon>Malacostraca</taxon>
        <taxon>Eumalacostraca</taxon>
        <taxon>Eucarida</taxon>
        <taxon>Decapoda</taxon>
        <taxon>Dendrobranchiata</taxon>
        <taxon>Penaeoidea</taxon>
        <taxon>Penaeidae</taxon>
        <taxon>Penaeus</taxon>
    </lineage>
</organism>
<reference evidence="1 2" key="2">
    <citation type="submission" date="2019-01" db="EMBL/GenBank/DDBJ databases">
        <title>The decoding of complex shrimp genome reveals the adaptation for benthos swimmer, frequently molting mechanism and breeding impact on genome.</title>
        <authorList>
            <person name="Sun Y."/>
            <person name="Gao Y."/>
            <person name="Yu Y."/>
        </authorList>
    </citation>
    <scope>NUCLEOTIDE SEQUENCE [LARGE SCALE GENOMIC DNA]</scope>
    <source>
        <tissue evidence="1">Muscle</tissue>
    </source>
</reference>
<evidence type="ECO:0000313" key="1">
    <source>
        <dbReference type="EMBL" id="ROT71791.1"/>
    </source>
</evidence>
<sequence>MATAVHRHQTDSRHAGKALSWVQRPGHYVSARPHAPSSLCSSYPTYSPLLPLSRYSSPRSIFPSSVFTGSPCRISISFSFLFFPFTSPPPHSTSALHSLSLSFHYLLSPFKLSHSLLFHSLSLLRFSTLSLSYSSRSLSLLPHHSLLPSSLALLCSPFFSSLSIFPRLSLSFSPALLSPLSLSSPASSSLWFHLLSCDSPYFFSLLCSLLHLSSLFTSLLLSLRLSHSLLSLCFYYSLLRYHLLFISFPSPLSSSHPLSLISLTHLIHYLTHFNCTHSTHLHFSQVSFDSPSISQCSFLVCPLSLSLSFSLYLLFSLAPLLSLLHLRLLSLLALLTLQECPRDWLSSARHPHIRRVSRSVTSDLSYGYPPLSQFY</sequence>
<name>A0A3R7PHE0_PENVA</name>
<reference evidence="1 2" key="1">
    <citation type="submission" date="2018-04" db="EMBL/GenBank/DDBJ databases">
        <authorList>
            <person name="Zhang X."/>
            <person name="Yuan J."/>
            <person name="Li F."/>
            <person name="Xiang J."/>
        </authorList>
    </citation>
    <scope>NUCLEOTIDE SEQUENCE [LARGE SCALE GENOMIC DNA]</scope>
    <source>
        <tissue evidence="1">Muscle</tissue>
    </source>
</reference>